<comment type="caution">
    <text evidence="8">The sequence shown here is derived from an EMBL/GenBank/DDBJ whole genome shotgun (WGS) entry which is preliminary data.</text>
</comment>
<dbReference type="STRING" id="307507.A0A2V0PII3"/>
<proteinExistence type="inferred from homology"/>
<evidence type="ECO:0000256" key="3">
    <source>
        <dbReference type="ARBA" id="ARBA00016672"/>
    </source>
</evidence>
<organism evidence="8 9">
    <name type="scientific">Raphidocelis subcapitata</name>
    <dbReference type="NCBI Taxonomy" id="307507"/>
    <lineage>
        <taxon>Eukaryota</taxon>
        <taxon>Viridiplantae</taxon>
        <taxon>Chlorophyta</taxon>
        <taxon>core chlorophytes</taxon>
        <taxon>Chlorophyceae</taxon>
        <taxon>CS clade</taxon>
        <taxon>Sphaeropleales</taxon>
        <taxon>Selenastraceae</taxon>
        <taxon>Raphidocelis</taxon>
    </lineage>
</organism>
<keyword evidence="9" id="KW-1185">Reference proteome</keyword>
<protein>
    <recommendedName>
        <fullName evidence="3">DNA-directed RNA polymerase III subunit RPC9</fullName>
    </recommendedName>
</protein>
<name>A0A2V0PII3_9CHLO</name>
<evidence type="ECO:0000256" key="1">
    <source>
        <dbReference type="ARBA" id="ARBA00004123"/>
    </source>
</evidence>
<dbReference type="SUPFAM" id="SSF47819">
    <property type="entry name" value="HRDC-like"/>
    <property type="match status" value="1"/>
</dbReference>
<dbReference type="GO" id="GO:0006384">
    <property type="term" value="P:transcription initiation at RNA polymerase III promoter"/>
    <property type="evidence" value="ECO:0007669"/>
    <property type="project" value="InterPro"/>
</dbReference>
<dbReference type="PANTHER" id="PTHR15561">
    <property type="entry name" value="CALCITONIN GENE-RELATED PEPTIDE-RECEPTOR COMPONENT PROTEIN"/>
    <property type="match status" value="1"/>
</dbReference>
<dbReference type="GO" id="GO:0005666">
    <property type="term" value="C:RNA polymerase III complex"/>
    <property type="evidence" value="ECO:0007669"/>
    <property type="project" value="InterPro"/>
</dbReference>
<evidence type="ECO:0000256" key="2">
    <source>
        <dbReference type="ARBA" id="ARBA00006898"/>
    </source>
</evidence>
<dbReference type="InParanoid" id="A0A2V0PII3"/>
<dbReference type="InterPro" id="IPR010997">
    <property type="entry name" value="HRDC-like_sf"/>
</dbReference>
<dbReference type="InterPro" id="IPR038846">
    <property type="entry name" value="RPC9"/>
</dbReference>
<evidence type="ECO:0000313" key="8">
    <source>
        <dbReference type="EMBL" id="GBF99379.1"/>
    </source>
</evidence>
<comment type="similarity">
    <text evidence="2">Belongs to the eukaryotic RPC9 RNA polymerase subunit family.</text>
</comment>
<keyword evidence="5" id="KW-0804">Transcription</keyword>
<gene>
    <name evidence="8" type="ORF">Rsub_12183</name>
</gene>
<dbReference type="Gene3D" id="1.20.1250.40">
    <property type="match status" value="1"/>
</dbReference>
<dbReference type="PANTHER" id="PTHR15561:SF0">
    <property type="entry name" value="DNA-DIRECTED RNA POLYMERASE III SUBUNIT RPC9"/>
    <property type="match status" value="1"/>
</dbReference>
<evidence type="ECO:0000313" key="9">
    <source>
        <dbReference type="Proteomes" id="UP000247498"/>
    </source>
</evidence>
<evidence type="ECO:0000256" key="6">
    <source>
        <dbReference type="ARBA" id="ARBA00023242"/>
    </source>
</evidence>
<dbReference type="OrthoDB" id="507928at2759"/>
<comment type="subcellular location">
    <subcellularLocation>
        <location evidence="1">Nucleus</location>
    </subcellularLocation>
</comment>
<sequence>MKILEKNAGLLTNSEVIEVLRARGADSDAPSSRARPSERNVLRYLEQHSAGALTREQLDAFRAALEPFGLSRTETLQVLNLAPTSVVEVHLIVDSAEERLGERITELLEVVAAHSSVARSKRAGGGEAG</sequence>
<dbReference type="InterPro" id="IPR005574">
    <property type="entry name" value="Rpb4/RPC9"/>
</dbReference>
<reference evidence="8 9" key="1">
    <citation type="journal article" date="2018" name="Sci. Rep.">
        <title>Raphidocelis subcapitata (=Pseudokirchneriella subcapitata) provides an insight into genome evolution and environmental adaptations in the Sphaeropleales.</title>
        <authorList>
            <person name="Suzuki S."/>
            <person name="Yamaguchi H."/>
            <person name="Nakajima N."/>
            <person name="Kawachi M."/>
        </authorList>
    </citation>
    <scope>NUCLEOTIDE SEQUENCE [LARGE SCALE GENOMIC DNA]</scope>
    <source>
        <strain evidence="8 9">NIES-35</strain>
    </source>
</reference>
<keyword evidence="6" id="KW-0539">Nucleus</keyword>
<dbReference type="AlphaFoldDB" id="A0A2V0PII3"/>
<evidence type="ECO:0000256" key="4">
    <source>
        <dbReference type="ARBA" id="ARBA00022478"/>
    </source>
</evidence>
<dbReference type="InterPro" id="IPR006590">
    <property type="entry name" value="RNA_pol_Rpb4/RPC9_core"/>
</dbReference>
<dbReference type="FunCoup" id="A0A2V0PII3">
    <property type="interactions" value="1258"/>
</dbReference>
<dbReference type="SMART" id="SM00657">
    <property type="entry name" value="RPOL4c"/>
    <property type="match status" value="1"/>
</dbReference>
<dbReference type="EMBL" id="BDRX01000155">
    <property type="protein sequence ID" value="GBF99379.1"/>
    <property type="molecule type" value="Genomic_DNA"/>
</dbReference>
<evidence type="ECO:0000256" key="5">
    <source>
        <dbReference type="ARBA" id="ARBA00023163"/>
    </source>
</evidence>
<evidence type="ECO:0000259" key="7">
    <source>
        <dbReference type="SMART" id="SM00657"/>
    </source>
</evidence>
<accession>A0A2V0PII3</accession>
<dbReference type="GO" id="GO:0000166">
    <property type="term" value="F:nucleotide binding"/>
    <property type="evidence" value="ECO:0007669"/>
    <property type="project" value="InterPro"/>
</dbReference>
<keyword evidence="4" id="KW-0240">DNA-directed RNA polymerase</keyword>
<dbReference type="Pfam" id="PF03874">
    <property type="entry name" value="RNA_pol_Rpb4"/>
    <property type="match status" value="1"/>
</dbReference>
<dbReference type="Proteomes" id="UP000247498">
    <property type="component" value="Unassembled WGS sequence"/>
</dbReference>
<dbReference type="InterPro" id="IPR038324">
    <property type="entry name" value="Rpb4/RPC9_sf"/>
</dbReference>
<feature type="domain" description="RNA polymerase Rpb4/RPC9 core" evidence="7">
    <location>
        <begin position="3"/>
        <end position="118"/>
    </location>
</feature>